<keyword evidence="2" id="KW-0408">Iron</keyword>
<comment type="caution">
    <text evidence="6">The sequence shown here is derived from an EMBL/GenBank/DDBJ whole genome shotgun (WGS) entry which is preliminary data.</text>
</comment>
<dbReference type="InterPro" id="IPR023753">
    <property type="entry name" value="FAD/NAD-binding_dom"/>
</dbReference>
<dbReference type="Pfam" id="PF14691">
    <property type="entry name" value="Fer4_20"/>
    <property type="match status" value="1"/>
</dbReference>
<dbReference type="PRINTS" id="PR00419">
    <property type="entry name" value="ADXRDTASE"/>
</dbReference>
<dbReference type="SUPFAM" id="SSF46548">
    <property type="entry name" value="alpha-helical ferredoxin"/>
    <property type="match status" value="1"/>
</dbReference>
<dbReference type="Gene3D" id="1.10.1060.10">
    <property type="entry name" value="Alpha-helical ferredoxin"/>
    <property type="match status" value="1"/>
</dbReference>
<evidence type="ECO:0000256" key="2">
    <source>
        <dbReference type="ARBA" id="ARBA00023004"/>
    </source>
</evidence>
<dbReference type="InterPro" id="IPR009051">
    <property type="entry name" value="Helical_ferredxn"/>
</dbReference>
<dbReference type="InterPro" id="IPR017900">
    <property type="entry name" value="4Fe4S_Fe_S_CS"/>
</dbReference>
<dbReference type="InterPro" id="IPR036188">
    <property type="entry name" value="FAD/NAD-bd_sf"/>
</dbReference>
<organism evidence="6">
    <name type="scientific">Eiseniibacteriota bacterium</name>
    <dbReference type="NCBI Taxonomy" id="2212470"/>
    <lineage>
        <taxon>Bacteria</taxon>
        <taxon>Candidatus Eiseniibacteriota</taxon>
    </lineage>
</organism>
<gene>
    <name evidence="6" type="ORF">ENR23_08045</name>
</gene>
<dbReference type="InterPro" id="IPR017896">
    <property type="entry name" value="4Fe4S_Fe-S-bd"/>
</dbReference>
<feature type="domain" description="4Fe-4S ferredoxin-type" evidence="5">
    <location>
        <begin position="636"/>
        <end position="665"/>
    </location>
</feature>
<dbReference type="GO" id="GO:0046872">
    <property type="term" value="F:metal ion binding"/>
    <property type="evidence" value="ECO:0007669"/>
    <property type="project" value="UniProtKB-KW"/>
</dbReference>
<dbReference type="PANTHER" id="PTHR42783">
    <property type="entry name" value="GLUTAMATE SYNTHASE [NADPH] SMALL CHAIN"/>
    <property type="match status" value="1"/>
</dbReference>
<evidence type="ECO:0000259" key="5">
    <source>
        <dbReference type="PROSITE" id="PS51379"/>
    </source>
</evidence>
<feature type="region of interest" description="Disordered" evidence="4">
    <location>
        <begin position="1"/>
        <end position="64"/>
    </location>
</feature>
<dbReference type="EMBL" id="DSQF01000017">
    <property type="protein sequence ID" value="HGZ43360.1"/>
    <property type="molecule type" value="Genomic_DNA"/>
</dbReference>
<evidence type="ECO:0000256" key="3">
    <source>
        <dbReference type="ARBA" id="ARBA00023014"/>
    </source>
</evidence>
<feature type="domain" description="4Fe-4S ferredoxin-type" evidence="5">
    <location>
        <begin position="606"/>
        <end position="635"/>
    </location>
</feature>
<proteinExistence type="predicted"/>
<dbReference type="SUPFAM" id="SSF51971">
    <property type="entry name" value="Nucleotide-binding domain"/>
    <property type="match status" value="1"/>
</dbReference>
<dbReference type="PANTHER" id="PTHR42783:SF3">
    <property type="entry name" value="GLUTAMATE SYNTHASE [NADPH] SMALL CHAIN-RELATED"/>
    <property type="match status" value="1"/>
</dbReference>
<dbReference type="GO" id="GO:0016491">
    <property type="term" value="F:oxidoreductase activity"/>
    <property type="evidence" value="ECO:0007669"/>
    <property type="project" value="InterPro"/>
</dbReference>
<sequence length="667" mass="71266">MAPLPPSRASCRSSRCAAPSRPTCRGRRPTSPPRARRPCSCGPPRPSPPPPEGRPAVPDPRPITDIAHGVPPIAVTSLSTRVNKTGSWKYIRPVYRDRVAPCNQGCPVGIDIEGYMNLVREGRVDEAVDLLLRENPLPATTGRVCFHPCENACNRATFDAAVAIHAVERMLGDRALERPAPAAPRTREETVGVVGSGPAGLACAYHLARLGYAVTVHEAAREPGGVLRWGIPEYRLPKAVLAGEIDRLRAMGVEFRCGAAVGADVPFEALARHDAVFIATGVHRSRPLGVPGEHLPGVIRGLDLLRAVNAGARPRLGRRVVVIGGGNTAMDCARTAVRLGAEVTVLYRRGRAEMPAHHEEVEAALHEGVRFGFLAAPLAVLGDERVPDEEPLDAIADTFGGFEGLPARPRVTALRCTRMRLGAADASGRRRPEPIPDSAFEVPCDAVVTALGEEADLDFLPEDVARDAGVLRVGPLGRTSRTAVFAGGDVTDEPHTVAYAIGSGKRAAIGIDQYLRLLAGEAAESVEIGELRLGPAGNVSVTRWRGDDPVTRVNPANEVVGPADLNLEHFARVPRIEDRMRPPWESRHDFGEANLGLAPSDALAEAKRCFNCGVCNGCEVCLVFCPDVAISRRADGRFDIAYDYCKGCGVCAEECPRGAMAMTREGL</sequence>
<dbReference type="SUPFAM" id="SSF51905">
    <property type="entry name" value="FAD/NAD(P)-binding domain"/>
    <property type="match status" value="1"/>
</dbReference>
<evidence type="ECO:0000256" key="4">
    <source>
        <dbReference type="SAM" id="MobiDB-lite"/>
    </source>
</evidence>
<accession>A0A832I4X7</accession>
<dbReference type="SUPFAM" id="SSF54862">
    <property type="entry name" value="4Fe-4S ferredoxins"/>
    <property type="match status" value="1"/>
</dbReference>
<dbReference type="InterPro" id="IPR028261">
    <property type="entry name" value="DPD_II"/>
</dbReference>
<reference evidence="6" key="1">
    <citation type="journal article" date="2020" name="mSystems">
        <title>Genome- and Community-Level Interaction Insights into Carbon Utilization and Element Cycling Functions of Hydrothermarchaeota in Hydrothermal Sediment.</title>
        <authorList>
            <person name="Zhou Z."/>
            <person name="Liu Y."/>
            <person name="Xu W."/>
            <person name="Pan J."/>
            <person name="Luo Z.H."/>
            <person name="Li M."/>
        </authorList>
    </citation>
    <scope>NUCLEOTIDE SEQUENCE [LARGE SCALE GENOMIC DNA]</scope>
    <source>
        <strain evidence="6">SpSt-381</strain>
    </source>
</reference>
<name>A0A832I4X7_UNCEI</name>
<dbReference type="Pfam" id="PF00037">
    <property type="entry name" value="Fer4"/>
    <property type="match status" value="1"/>
</dbReference>
<dbReference type="Gene3D" id="3.50.50.60">
    <property type="entry name" value="FAD/NAD(P)-binding domain"/>
    <property type="match status" value="3"/>
</dbReference>
<keyword evidence="3" id="KW-0411">Iron-sulfur</keyword>
<dbReference type="PROSITE" id="PS00198">
    <property type="entry name" value="4FE4S_FER_1"/>
    <property type="match status" value="1"/>
</dbReference>
<keyword evidence="1" id="KW-0479">Metal-binding</keyword>
<dbReference type="PROSITE" id="PS51379">
    <property type="entry name" value="4FE4S_FER_2"/>
    <property type="match status" value="2"/>
</dbReference>
<dbReference type="Gene3D" id="3.30.70.20">
    <property type="match status" value="1"/>
</dbReference>
<feature type="compositionally biased region" description="Low complexity" evidence="4">
    <location>
        <begin position="7"/>
        <end position="22"/>
    </location>
</feature>
<evidence type="ECO:0000256" key="1">
    <source>
        <dbReference type="ARBA" id="ARBA00022723"/>
    </source>
</evidence>
<dbReference type="AlphaFoldDB" id="A0A832I4X7"/>
<protein>
    <submittedName>
        <fullName evidence="6">Glutamate synthase</fullName>
    </submittedName>
</protein>
<dbReference type="Pfam" id="PF07992">
    <property type="entry name" value="Pyr_redox_2"/>
    <property type="match status" value="1"/>
</dbReference>
<feature type="compositionally biased region" description="Pro residues" evidence="4">
    <location>
        <begin position="41"/>
        <end position="61"/>
    </location>
</feature>
<evidence type="ECO:0000313" key="6">
    <source>
        <dbReference type="EMBL" id="HGZ43360.1"/>
    </source>
</evidence>
<dbReference type="GO" id="GO:0051536">
    <property type="term" value="F:iron-sulfur cluster binding"/>
    <property type="evidence" value="ECO:0007669"/>
    <property type="project" value="UniProtKB-KW"/>
</dbReference>